<feature type="region of interest" description="Disordered" evidence="1">
    <location>
        <begin position="141"/>
        <end position="190"/>
    </location>
</feature>
<evidence type="ECO:0000313" key="3">
    <source>
        <dbReference type="Proteomes" id="UP001189429"/>
    </source>
</evidence>
<dbReference type="InterPro" id="IPR035979">
    <property type="entry name" value="RBD_domain_sf"/>
</dbReference>
<evidence type="ECO:0000313" key="2">
    <source>
        <dbReference type="EMBL" id="CAK0837707.1"/>
    </source>
</evidence>
<accession>A0ABN9SYS4</accession>
<dbReference type="Proteomes" id="UP001189429">
    <property type="component" value="Unassembled WGS sequence"/>
</dbReference>
<dbReference type="SUPFAM" id="SSF54928">
    <property type="entry name" value="RNA-binding domain, RBD"/>
    <property type="match status" value="1"/>
</dbReference>
<dbReference type="CDD" id="cd00590">
    <property type="entry name" value="RRM_SF"/>
    <property type="match status" value="1"/>
</dbReference>
<gene>
    <name evidence="2" type="ORF">PCOR1329_LOCUS33828</name>
</gene>
<comment type="caution">
    <text evidence="2">The sequence shown here is derived from an EMBL/GenBank/DDBJ whole genome shotgun (WGS) entry which is preliminary data.</text>
</comment>
<evidence type="ECO:0000256" key="1">
    <source>
        <dbReference type="SAM" id="MobiDB-lite"/>
    </source>
</evidence>
<keyword evidence="3" id="KW-1185">Reference proteome</keyword>
<reference evidence="2" key="1">
    <citation type="submission" date="2023-10" db="EMBL/GenBank/DDBJ databases">
        <authorList>
            <person name="Chen Y."/>
            <person name="Shah S."/>
            <person name="Dougan E. K."/>
            <person name="Thang M."/>
            <person name="Chan C."/>
        </authorList>
    </citation>
    <scope>NUCLEOTIDE SEQUENCE [LARGE SCALE GENOMIC DNA]</scope>
</reference>
<feature type="compositionally biased region" description="Gly residues" evidence="1">
    <location>
        <begin position="83"/>
        <end position="95"/>
    </location>
</feature>
<sequence length="406" mass="43324">MPEKRVDPSDGWSYTLEELSTFYQNVYTPAEIMSYWNVACQTGKEQAGWPSGCGWPSSGGGGGPPLGNGCGPSGCGDPPRSGNGCGPSGCGGQSGPEGAWSGWQGLLGDWARGEVSEWWPTPPDAAAPRDTCERAAAPVRWGAQGAGLTGNRPAESSTRPRSLPLTAPPRLSAAEEARASDGSHGASSGSEQLAEFFGRIVWAPGESEEEAEAGGDRWRCAPCIAKAPLSQQEHRQMTLVVTNFPRWASDVELCLAFDYALKQEGTVRCGVLRRNDSGHNLYAFCEFLTWEIAERALSACKRGHVVMMDEHQRAWCVQANLSRRAIVGWSKAALSRRRRRKEAGVVEVRFSYAGTERSGAESSRPEPRPAAGLCNAGFDAGERHSGVHQADGGPLAAPGDSTKFSL</sequence>
<protein>
    <recommendedName>
        <fullName evidence="4">RRM domain-containing protein</fullName>
    </recommendedName>
</protein>
<feature type="region of interest" description="Disordered" evidence="1">
    <location>
        <begin position="76"/>
        <end position="97"/>
    </location>
</feature>
<feature type="region of interest" description="Disordered" evidence="1">
    <location>
        <begin position="356"/>
        <end position="406"/>
    </location>
</feature>
<proteinExistence type="predicted"/>
<dbReference type="EMBL" id="CAUYUJ010014171">
    <property type="protein sequence ID" value="CAK0837707.1"/>
    <property type="molecule type" value="Genomic_DNA"/>
</dbReference>
<name>A0ABN9SYS4_9DINO</name>
<evidence type="ECO:0008006" key="4">
    <source>
        <dbReference type="Google" id="ProtNLM"/>
    </source>
</evidence>
<organism evidence="2 3">
    <name type="scientific">Prorocentrum cordatum</name>
    <dbReference type="NCBI Taxonomy" id="2364126"/>
    <lineage>
        <taxon>Eukaryota</taxon>
        <taxon>Sar</taxon>
        <taxon>Alveolata</taxon>
        <taxon>Dinophyceae</taxon>
        <taxon>Prorocentrales</taxon>
        <taxon>Prorocentraceae</taxon>
        <taxon>Prorocentrum</taxon>
    </lineage>
</organism>